<evidence type="ECO:0000256" key="4">
    <source>
        <dbReference type="ARBA" id="ARBA00022737"/>
    </source>
</evidence>
<name>A0A9P4QZ01_9PLEO</name>
<dbReference type="GO" id="GO:0005643">
    <property type="term" value="C:nuclear pore"/>
    <property type="evidence" value="ECO:0007669"/>
    <property type="project" value="UniProtKB-ARBA"/>
</dbReference>
<dbReference type="Proteomes" id="UP000799444">
    <property type="component" value="Unassembled WGS sequence"/>
</dbReference>
<dbReference type="OrthoDB" id="67716at2759"/>
<dbReference type="Gene3D" id="2.130.10.10">
    <property type="entry name" value="YVTN repeat-like/Quinoprotein amine dehydrogenase"/>
    <property type="match status" value="1"/>
</dbReference>
<feature type="domain" description="Nucleoporin Nup120 helical" evidence="8">
    <location>
        <begin position="656"/>
        <end position="779"/>
    </location>
</feature>
<comment type="subcellular location">
    <subcellularLocation>
        <location evidence="1">Nucleus</location>
    </subcellularLocation>
</comment>
<dbReference type="InterPro" id="IPR019775">
    <property type="entry name" value="WD40_repeat_CS"/>
</dbReference>
<keyword evidence="2" id="KW-0813">Transport</keyword>
<keyword evidence="5" id="KW-0539">Nucleus</keyword>
<gene>
    <name evidence="10" type="ORF">EJ04DRAFT_464730</name>
</gene>
<evidence type="ECO:0000259" key="7">
    <source>
        <dbReference type="Pfam" id="PF11715"/>
    </source>
</evidence>
<dbReference type="PROSITE" id="PS00678">
    <property type="entry name" value="WD_REPEATS_1"/>
    <property type="match status" value="1"/>
</dbReference>
<dbReference type="Pfam" id="PF23300">
    <property type="entry name" value="HEAT_Nup120"/>
    <property type="match status" value="1"/>
</dbReference>
<evidence type="ECO:0000256" key="1">
    <source>
        <dbReference type="ARBA" id="ARBA00004123"/>
    </source>
</evidence>
<reference evidence="10" key="1">
    <citation type="journal article" date="2020" name="Stud. Mycol.">
        <title>101 Dothideomycetes genomes: a test case for predicting lifestyles and emergence of pathogens.</title>
        <authorList>
            <person name="Haridas S."/>
            <person name="Albert R."/>
            <person name="Binder M."/>
            <person name="Bloem J."/>
            <person name="Labutti K."/>
            <person name="Salamov A."/>
            <person name="Andreopoulos B."/>
            <person name="Baker S."/>
            <person name="Barry K."/>
            <person name="Bills G."/>
            <person name="Bluhm B."/>
            <person name="Cannon C."/>
            <person name="Castanera R."/>
            <person name="Culley D."/>
            <person name="Daum C."/>
            <person name="Ezra D."/>
            <person name="Gonzalez J."/>
            <person name="Henrissat B."/>
            <person name="Kuo A."/>
            <person name="Liang C."/>
            <person name="Lipzen A."/>
            <person name="Lutzoni F."/>
            <person name="Magnuson J."/>
            <person name="Mondo S."/>
            <person name="Nolan M."/>
            <person name="Ohm R."/>
            <person name="Pangilinan J."/>
            <person name="Park H.-J."/>
            <person name="Ramirez L."/>
            <person name="Alfaro M."/>
            <person name="Sun H."/>
            <person name="Tritt A."/>
            <person name="Yoshinaga Y."/>
            <person name="Zwiers L.-H."/>
            <person name="Turgeon B."/>
            <person name="Goodwin S."/>
            <person name="Spatafora J."/>
            <person name="Crous P."/>
            <person name="Grigoriev I."/>
        </authorList>
    </citation>
    <scope>NUCLEOTIDE SEQUENCE</scope>
    <source>
        <strain evidence="10">CBS 125425</strain>
    </source>
</reference>
<feature type="domain" description="Nucleoporin Nup120/160 beta-propeller" evidence="7">
    <location>
        <begin position="84"/>
        <end position="596"/>
    </location>
</feature>
<evidence type="ECO:0000256" key="2">
    <source>
        <dbReference type="ARBA" id="ARBA00022448"/>
    </source>
</evidence>
<dbReference type="PROSITE" id="PS50082">
    <property type="entry name" value="WD_REPEATS_2"/>
    <property type="match status" value="1"/>
</dbReference>
<feature type="repeat" description="WD" evidence="6">
    <location>
        <begin position="252"/>
        <end position="293"/>
    </location>
</feature>
<dbReference type="SUPFAM" id="SSF101908">
    <property type="entry name" value="Putative isomerase YbhE"/>
    <property type="match status" value="1"/>
</dbReference>
<dbReference type="InterPro" id="IPR021717">
    <property type="entry name" value="Nucleoporin_Nup160"/>
</dbReference>
<evidence type="ECO:0008006" key="12">
    <source>
        <dbReference type="Google" id="ProtNLM"/>
    </source>
</evidence>
<dbReference type="InterPro" id="IPR048884">
    <property type="entry name" value="Nup120_helical"/>
</dbReference>
<evidence type="ECO:0000313" key="11">
    <source>
        <dbReference type="Proteomes" id="UP000799444"/>
    </source>
</evidence>
<dbReference type="InterPro" id="IPR015943">
    <property type="entry name" value="WD40/YVTN_repeat-like_dom_sf"/>
</dbReference>
<comment type="caution">
    <text evidence="10">The sequence shown here is derived from an EMBL/GenBank/DDBJ whole genome shotgun (WGS) entry which is preliminary data.</text>
</comment>
<keyword evidence="3 6" id="KW-0853">WD repeat</keyword>
<dbReference type="InterPro" id="IPR056548">
    <property type="entry name" value="HEAT_Nup120"/>
</dbReference>
<sequence>MTMVSGGGICLYREARLNIEPAFPESTIAITLPANTPSTFGPRTVPKRVIVSEKYIDQDEEAFAKRHLASEGSIFFRRHHGCPRSFLWRLLDNRRTLEIQCADLDQDITYKVEANLTLLLNFTAPIRPFGIALAESEDHDAIIVFAITSSNELYTLTLHREFFMNKSATDQDINNWCKKSTPNLIGLRSPYRLVALSEAQLLVSLDDGGILHLQKQANNDGTWTETLYKQNNWSLGSLLPWKGQHTIRFGDLDLDATSAAATALSPDGKHIFTVCLDHRLRVWNVFSGRPTIQLDLLGEPDQPTEKTASYFIGPSQNTLLAILDIPGGVGGATYHVITYSPKQHQFKFWGVRDADDDSLGIFEISPEVDFIPPVDELMNTTVWTLEEFAFNRGPAGWRGAELWIRARSGPSSKVYVLKFDLMASVSNVVARAWKRDWVCVDSGSLTVDGLKHNAANPSEQDMEMSELTGPGDAEQWLDFLFYPGRFTTATLETALLVFRRGLTQSRTLRQSRHTSLKERILGTITAFVSAANSKGSDNDRYDDIVGAQWQAFYSIIKDLHKRRGECLSLVFDYAKDTPWLVLSDYFSAVRTCSEVEFINLNAARLSASSPAKDRAEPLRKHVQDSGIQHTSTLLNAAAALRKSLPLSFHRQFELHLQAELLQTQSLSVLDRMEFLEQSTDLSHQVTDDDLSAFLEEVEVKDLRTDSFLDAIRILTHESEGRNVLKKQVSRYGLSALLRVSQETLEVNHNALLDLLVLILYIQFDEDTEHLDPAEVFVEIVGQLKDNMIICWLASNAWSRQSPTGPASEVMLKSLSESYNNSRVFPMTQTVLEGIFGHRAFDSPFPSSKKAGLLTYWSHVWMSQVFADQSYDSSLEEIMMILLTQKDYDLALRFSKFLPEESWTTYLKGRLHIALGEYSIASTYLQKAAYHLALGMFNIHDTDTVGFLSTSDRNSFSDGLPKYYYHILGLFDKVKAYSYVADFAHLALRSCATKQDEASKKEENALKNDILSRLFNASIQTSRWNDAYSALTRHTDAASRRSDELKKLVDGMVQRDAFGDMLKLPFVGLIDEVDDILVNMCQLSLNVASGPPHHQMLYAFRISRNNFRGAASILYERLQRLKTTSSKIHDPEDESLIQCYVMIINTLSSVNEEEAYILAEQKIDDSASAQWGIGKAKMRLKRQVITLDTLRKEYQAELDRVTAIEDGQYPFVEAEEMDFL</sequence>
<evidence type="ECO:0000259" key="9">
    <source>
        <dbReference type="Pfam" id="PF23300"/>
    </source>
</evidence>
<evidence type="ECO:0000256" key="6">
    <source>
        <dbReference type="PROSITE-ProRule" id="PRU00221"/>
    </source>
</evidence>
<keyword evidence="11" id="KW-1185">Reference proteome</keyword>
<keyword evidence="4" id="KW-0677">Repeat</keyword>
<proteinExistence type="predicted"/>
<dbReference type="InterPro" id="IPR001680">
    <property type="entry name" value="WD40_rpt"/>
</dbReference>
<dbReference type="PANTHER" id="PTHR21286">
    <property type="entry name" value="NUCLEAR PORE COMPLEX PROTEIN NUP160"/>
    <property type="match status" value="1"/>
</dbReference>
<evidence type="ECO:0000259" key="8">
    <source>
        <dbReference type="Pfam" id="PF21486"/>
    </source>
</evidence>
<evidence type="ECO:0000313" key="10">
    <source>
        <dbReference type="EMBL" id="KAF2735474.1"/>
    </source>
</evidence>
<dbReference type="PANTHER" id="PTHR21286:SF0">
    <property type="entry name" value="NUCLEAR PORE COMPLEX PROTEIN NUP160"/>
    <property type="match status" value="1"/>
</dbReference>
<dbReference type="EMBL" id="ML996135">
    <property type="protein sequence ID" value="KAF2735474.1"/>
    <property type="molecule type" value="Genomic_DNA"/>
</dbReference>
<dbReference type="Pfam" id="PF21486">
    <property type="entry name" value="NUP120_helical"/>
    <property type="match status" value="1"/>
</dbReference>
<evidence type="ECO:0000256" key="5">
    <source>
        <dbReference type="ARBA" id="ARBA00023242"/>
    </source>
</evidence>
<evidence type="ECO:0000256" key="3">
    <source>
        <dbReference type="ARBA" id="ARBA00022574"/>
    </source>
</evidence>
<organism evidence="10 11">
    <name type="scientific">Polyplosphaeria fusca</name>
    <dbReference type="NCBI Taxonomy" id="682080"/>
    <lineage>
        <taxon>Eukaryota</taxon>
        <taxon>Fungi</taxon>
        <taxon>Dikarya</taxon>
        <taxon>Ascomycota</taxon>
        <taxon>Pezizomycotina</taxon>
        <taxon>Dothideomycetes</taxon>
        <taxon>Pleosporomycetidae</taxon>
        <taxon>Pleosporales</taxon>
        <taxon>Tetraplosphaeriaceae</taxon>
        <taxon>Polyplosphaeria</taxon>
    </lineage>
</organism>
<dbReference type="InterPro" id="IPR059141">
    <property type="entry name" value="Beta-prop_Nup120_160"/>
</dbReference>
<dbReference type="GO" id="GO:0017056">
    <property type="term" value="F:structural constituent of nuclear pore"/>
    <property type="evidence" value="ECO:0007669"/>
    <property type="project" value="TreeGrafter"/>
</dbReference>
<feature type="domain" description="Nucleoporin nup120-like HEAT repeat" evidence="9">
    <location>
        <begin position="877"/>
        <end position="1052"/>
    </location>
</feature>
<dbReference type="AlphaFoldDB" id="A0A9P4QZ01"/>
<protein>
    <recommendedName>
        <fullName evidence="12">Nuclear pore complex protein Nup160</fullName>
    </recommendedName>
</protein>
<dbReference type="Pfam" id="PF11715">
    <property type="entry name" value="Beta-prop_Nup120_160"/>
    <property type="match status" value="1"/>
</dbReference>
<accession>A0A9P4QZ01</accession>